<dbReference type="PANTHER" id="PTHR10003">
    <property type="entry name" value="SUPEROXIDE DISMUTASE CU-ZN -RELATED"/>
    <property type="match status" value="1"/>
</dbReference>
<dbReference type="InterPro" id="IPR024134">
    <property type="entry name" value="SOD_Cu/Zn_/chaperone"/>
</dbReference>
<evidence type="ECO:0000313" key="3">
    <source>
        <dbReference type="Proteomes" id="UP000515202"/>
    </source>
</evidence>
<evidence type="ECO:0000313" key="4">
    <source>
        <dbReference type="RefSeq" id="XP_023386680.1"/>
    </source>
</evidence>
<reference evidence="4" key="1">
    <citation type="submission" date="2025-08" db="UniProtKB">
        <authorList>
            <consortium name="RefSeq"/>
        </authorList>
    </citation>
    <scope>IDENTIFICATION</scope>
    <source>
        <tissue evidence="4">Kidney</tissue>
    </source>
</reference>
<dbReference type="InterPro" id="IPR036423">
    <property type="entry name" value="SOD-like_Cu/Zn_dom_sf"/>
</dbReference>
<dbReference type="Pfam" id="PF00080">
    <property type="entry name" value="Sod_Cu"/>
    <property type="match status" value="1"/>
</dbReference>
<sequence>MASCGLRIHYRTKGEHGFHVHQFWDNTQDCTSAGPHFNLLPKTHGGPKIKRDMLETWATGLLVKMGWLTSKDSMFALSRDHSIIGRTMVVHEKPDDFSKGGNDENKKTGNSGSHLASRVIGIAQLTFSRTKSES</sequence>
<evidence type="ECO:0000256" key="1">
    <source>
        <dbReference type="SAM" id="MobiDB-lite"/>
    </source>
</evidence>
<dbReference type="GeneID" id="105292457"/>
<keyword evidence="3" id="KW-1185">Reference proteome</keyword>
<protein>
    <submittedName>
        <fullName evidence="4">Superoxide dismutase [Cu-Zn]-like</fullName>
    </submittedName>
</protein>
<dbReference type="RefSeq" id="XP_023386680.1">
    <property type="nucleotide sequence ID" value="XM_023530912.1"/>
</dbReference>
<dbReference type="Proteomes" id="UP000515202">
    <property type="component" value="Unplaced"/>
</dbReference>
<proteinExistence type="predicted"/>
<evidence type="ECO:0000259" key="2">
    <source>
        <dbReference type="Pfam" id="PF00080"/>
    </source>
</evidence>
<dbReference type="AlphaFoldDB" id="A0A6P6CI60"/>
<dbReference type="InterPro" id="IPR001424">
    <property type="entry name" value="SOD_Cu_Zn_dom"/>
</dbReference>
<gene>
    <name evidence="4" type="primary">LOC105292457</name>
</gene>
<dbReference type="GO" id="GO:0005507">
    <property type="term" value="F:copper ion binding"/>
    <property type="evidence" value="ECO:0007669"/>
    <property type="project" value="InterPro"/>
</dbReference>
<accession>A0A6P6CI60</accession>
<feature type="domain" description="Superoxide dismutase copper/zinc binding" evidence="2">
    <location>
        <begin position="11"/>
        <end position="120"/>
    </location>
</feature>
<dbReference type="KEGG" id="pvp:105292457"/>
<dbReference type="SUPFAM" id="SSF49329">
    <property type="entry name" value="Cu,Zn superoxide dismutase-like"/>
    <property type="match status" value="1"/>
</dbReference>
<feature type="region of interest" description="Disordered" evidence="1">
    <location>
        <begin position="93"/>
        <end position="116"/>
    </location>
</feature>
<organism evidence="3 4">
    <name type="scientific">Pteropus vampyrus</name>
    <name type="common">Large flying fox</name>
    <dbReference type="NCBI Taxonomy" id="132908"/>
    <lineage>
        <taxon>Eukaryota</taxon>
        <taxon>Metazoa</taxon>
        <taxon>Chordata</taxon>
        <taxon>Craniata</taxon>
        <taxon>Vertebrata</taxon>
        <taxon>Euteleostomi</taxon>
        <taxon>Mammalia</taxon>
        <taxon>Eutheria</taxon>
        <taxon>Laurasiatheria</taxon>
        <taxon>Chiroptera</taxon>
        <taxon>Yinpterochiroptera</taxon>
        <taxon>Pteropodoidea</taxon>
        <taxon>Pteropodidae</taxon>
        <taxon>Pteropodinae</taxon>
        <taxon>Pteropus</taxon>
    </lineage>
</organism>
<feature type="compositionally biased region" description="Basic and acidic residues" evidence="1">
    <location>
        <begin position="93"/>
        <end position="107"/>
    </location>
</feature>
<dbReference type="Gene3D" id="2.60.40.200">
    <property type="entry name" value="Superoxide dismutase, copper/zinc binding domain"/>
    <property type="match status" value="1"/>
</dbReference>
<name>A0A6P6CI60_PTEVA</name>
<dbReference type="OrthoDB" id="2015551at2759"/>
<dbReference type="GO" id="GO:0006801">
    <property type="term" value="P:superoxide metabolic process"/>
    <property type="evidence" value="ECO:0007669"/>
    <property type="project" value="InterPro"/>
</dbReference>
<dbReference type="PRINTS" id="PR00068">
    <property type="entry name" value="CUZNDISMTASE"/>
</dbReference>